<gene>
    <name evidence="5" type="ORF">rosag_01690</name>
</gene>
<evidence type="ECO:0000256" key="1">
    <source>
        <dbReference type="ARBA" id="ARBA00022801"/>
    </source>
</evidence>
<accession>A0AA37Q629</accession>
<dbReference type="Gene3D" id="2.60.120.260">
    <property type="entry name" value="Galactose-binding domain-like"/>
    <property type="match status" value="1"/>
</dbReference>
<feature type="region of interest" description="Disordered" evidence="2">
    <location>
        <begin position="596"/>
        <end position="619"/>
    </location>
</feature>
<dbReference type="Pfam" id="PF02836">
    <property type="entry name" value="Glyco_hydro_2_C"/>
    <property type="match status" value="1"/>
</dbReference>
<sequence>MTRPLPDFLVPDPASHGYPRPQLERDAWWSLNGRWDFALDPDGVWRTPEEVPFDREILVPFAPETPASGIEAKDFFRVCWYRRRFDAPALEAGERLILHFGAVDYASTVWINDVPLQDHEGGYTPWSVDITDALTADGPQTVVVQAEDDPHDLAKPRGKQDWQREPHSIWYQRTSGIWQTVWLEKVPATRIGSLRWTASLEHWAVGLDVHLEGARRAGLRLKVRLTAKGQLLADDTYQLVAGEVHRRIALSDPGIDDYRNELIWRPEQPTLIDAELELWGERGERIDAVRSYTAIRQVGMQGDRFVLNGRPYHLKLVLDQGYWEHTGLTAPGDAALRRDVVMAKAMGFNGVRKHQKIEDPRYLYWADRLGLLVWEEMPSPYRFTRLAVDRLTKQWLDVMRRDASHPCIMAWVPFNESWGVPDLPSMPEQRHWVEALYHLTRTVDSSRLVVGNDGWESVATDLVGIHDYDHDPERIRRRYRPEVELPQIFQRERPGHRLLVLNDVETHAKLPVVLSEFGGIAYAADEDRTWGYSRCATAEEFQARYAALLRVVNGIGLFTGFCYTQFTDTYQEANGLLYMDRTPKFDLAQMDRATRGDADRMPEPGLPGSPPMIVPEHAP</sequence>
<dbReference type="RefSeq" id="WP_284348096.1">
    <property type="nucleotide sequence ID" value="NZ_BRXS01000001.1"/>
</dbReference>
<name>A0AA37Q629_9BACT</name>
<dbReference type="InterPro" id="IPR006103">
    <property type="entry name" value="Glyco_hydro_2_cat"/>
</dbReference>
<reference evidence="5" key="1">
    <citation type="submission" date="2022-08" db="EMBL/GenBank/DDBJ databases">
        <title>Draft genome sequencing of Roseisolibacter agri AW1220.</title>
        <authorList>
            <person name="Tobiishi Y."/>
            <person name="Tonouchi A."/>
        </authorList>
    </citation>
    <scope>NUCLEOTIDE SEQUENCE</scope>
    <source>
        <strain evidence="5">AW1220</strain>
    </source>
</reference>
<dbReference type="SUPFAM" id="SSF49303">
    <property type="entry name" value="beta-Galactosidase/glucuronidase domain"/>
    <property type="match status" value="1"/>
</dbReference>
<dbReference type="InterPro" id="IPR017853">
    <property type="entry name" value="GH"/>
</dbReference>
<keyword evidence="1" id="KW-0378">Hydrolase</keyword>
<keyword evidence="6" id="KW-1185">Reference proteome</keyword>
<dbReference type="EMBL" id="BRXS01000001">
    <property type="protein sequence ID" value="GLC23656.1"/>
    <property type="molecule type" value="Genomic_DNA"/>
</dbReference>
<proteinExistence type="predicted"/>
<evidence type="ECO:0000259" key="4">
    <source>
        <dbReference type="Pfam" id="PF22666"/>
    </source>
</evidence>
<organism evidence="5 6">
    <name type="scientific">Roseisolibacter agri</name>
    <dbReference type="NCBI Taxonomy" id="2014610"/>
    <lineage>
        <taxon>Bacteria</taxon>
        <taxon>Pseudomonadati</taxon>
        <taxon>Gemmatimonadota</taxon>
        <taxon>Gemmatimonadia</taxon>
        <taxon>Gemmatimonadales</taxon>
        <taxon>Gemmatimonadaceae</taxon>
        <taxon>Roseisolibacter</taxon>
    </lineage>
</organism>
<dbReference type="InterPro" id="IPR036156">
    <property type="entry name" value="Beta-gal/glucu_dom_sf"/>
</dbReference>
<dbReference type="SUPFAM" id="SSF49785">
    <property type="entry name" value="Galactose-binding domain-like"/>
    <property type="match status" value="1"/>
</dbReference>
<dbReference type="Pfam" id="PF22666">
    <property type="entry name" value="Glyco_hydro_2_N2"/>
    <property type="match status" value="1"/>
</dbReference>
<dbReference type="Proteomes" id="UP001161325">
    <property type="component" value="Unassembled WGS sequence"/>
</dbReference>
<feature type="domain" description="Beta-mannosidase-like galactose-binding" evidence="4">
    <location>
        <begin position="80"/>
        <end position="163"/>
    </location>
</feature>
<evidence type="ECO:0000313" key="6">
    <source>
        <dbReference type="Proteomes" id="UP001161325"/>
    </source>
</evidence>
<protein>
    <submittedName>
        <fullName evidence="5">Beta-galactosidase</fullName>
    </submittedName>
</protein>
<dbReference type="GO" id="GO:0005975">
    <property type="term" value="P:carbohydrate metabolic process"/>
    <property type="evidence" value="ECO:0007669"/>
    <property type="project" value="InterPro"/>
</dbReference>
<dbReference type="GO" id="GO:0004553">
    <property type="term" value="F:hydrolase activity, hydrolyzing O-glycosyl compounds"/>
    <property type="evidence" value="ECO:0007669"/>
    <property type="project" value="InterPro"/>
</dbReference>
<dbReference type="PANTHER" id="PTHR42732:SF3">
    <property type="entry name" value="HYDROLASE"/>
    <property type="match status" value="1"/>
</dbReference>
<dbReference type="SUPFAM" id="SSF51445">
    <property type="entry name" value="(Trans)glycosidases"/>
    <property type="match status" value="1"/>
</dbReference>
<dbReference type="AlphaFoldDB" id="A0AA37Q629"/>
<dbReference type="InterPro" id="IPR008979">
    <property type="entry name" value="Galactose-bd-like_sf"/>
</dbReference>
<dbReference type="PANTHER" id="PTHR42732">
    <property type="entry name" value="BETA-GALACTOSIDASE"/>
    <property type="match status" value="1"/>
</dbReference>
<dbReference type="InterPro" id="IPR054593">
    <property type="entry name" value="Beta-mannosidase-like_N2"/>
</dbReference>
<feature type="compositionally biased region" description="Pro residues" evidence="2">
    <location>
        <begin position="604"/>
        <end position="613"/>
    </location>
</feature>
<evidence type="ECO:0000259" key="3">
    <source>
        <dbReference type="Pfam" id="PF02836"/>
    </source>
</evidence>
<evidence type="ECO:0000256" key="2">
    <source>
        <dbReference type="SAM" id="MobiDB-lite"/>
    </source>
</evidence>
<evidence type="ECO:0000313" key="5">
    <source>
        <dbReference type="EMBL" id="GLC23656.1"/>
    </source>
</evidence>
<dbReference type="Gene3D" id="3.20.20.80">
    <property type="entry name" value="Glycosidases"/>
    <property type="match status" value="1"/>
</dbReference>
<dbReference type="InterPro" id="IPR051913">
    <property type="entry name" value="GH2_Domain-Containing"/>
</dbReference>
<comment type="caution">
    <text evidence="5">The sequence shown here is derived from an EMBL/GenBank/DDBJ whole genome shotgun (WGS) entry which is preliminary data.</text>
</comment>
<feature type="domain" description="Glycoside hydrolase family 2 catalytic" evidence="3">
    <location>
        <begin position="300"/>
        <end position="518"/>
    </location>
</feature>